<protein>
    <submittedName>
        <fullName evidence="2">Uncharacterized protein</fullName>
    </submittedName>
</protein>
<dbReference type="AlphaFoldDB" id="A0ABD0J2C4"/>
<evidence type="ECO:0000256" key="1">
    <source>
        <dbReference type="SAM" id="MobiDB-lite"/>
    </source>
</evidence>
<proteinExistence type="predicted"/>
<sequence>MENCEGLGRDRDAGRGTTERQTWSEEYSFGHLRVKPASARGITTSLGKDAARRPLGVKCRKTLIHISLLPPHDTCGMLSSGHYHLHAFCLEQGWGVRVERVVTGGCRSSQRFNSILF</sequence>
<organism evidence="2 3">
    <name type="scientific">Batillaria attramentaria</name>
    <dbReference type="NCBI Taxonomy" id="370345"/>
    <lineage>
        <taxon>Eukaryota</taxon>
        <taxon>Metazoa</taxon>
        <taxon>Spiralia</taxon>
        <taxon>Lophotrochozoa</taxon>
        <taxon>Mollusca</taxon>
        <taxon>Gastropoda</taxon>
        <taxon>Caenogastropoda</taxon>
        <taxon>Sorbeoconcha</taxon>
        <taxon>Cerithioidea</taxon>
        <taxon>Batillariidae</taxon>
        <taxon>Batillaria</taxon>
    </lineage>
</organism>
<gene>
    <name evidence="2" type="ORF">BaRGS_00039698</name>
</gene>
<dbReference type="EMBL" id="JACVVK020000714">
    <property type="protein sequence ID" value="KAK7452814.1"/>
    <property type="molecule type" value="Genomic_DNA"/>
</dbReference>
<evidence type="ECO:0000313" key="3">
    <source>
        <dbReference type="Proteomes" id="UP001519460"/>
    </source>
</evidence>
<comment type="caution">
    <text evidence="2">The sequence shown here is derived from an EMBL/GenBank/DDBJ whole genome shotgun (WGS) entry which is preliminary data.</text>
</comment>
<feature type="region of interest" description="Disordered" evidence="1">
    <location>
        <begin position="1"/>
        <end position="22"/>
    </location>
</feature>
<reference evidence="2 3" key="1">
    <citation type="journal article" date="2023" name="Sci. Data">
        <title>Genome assembly of the Korean intertidal mud-creeper Batillaria attramentaria.</title>
        <authorList>
            <person name="Patra A.K."/>
            <person name="Ho P.T."/>
            <person name="Jun S."/>
            <person name="Lee S.J."/>
            <person name="Kim Y."/>
            <person name="Won Y.J."/>
        </authorList>
    </citation>
    <scope>NUCLEOTIDE SEQUENCE [LARGE SCALE GENOMIC DNA]</scope>
    <source>
        <strain evidence="2">Wonlab-2016</strain>
    </source>
</reference>
<evidence type="ECO:0000313" key="2">
    <source>
        <dbReference type="EMBL" id="KAK7452814.1"/>
    </source>
</evidence>
<dbReference type="Proteomes" id="UP001519460">
    <property type="component" value="Unassembled WGS sequence"/>
</dbReference>
<keyword evidence="3" id="KW-1185">Reference proteome</keyword>
<feature type="compositionally biased region" description="Basic and acidic residues" evidence="1">
    <location>
        <begin position="7"/>
        <end position="18"/>
    </location>
</feature>
<name>A0ABD0J2C4_9CAEN</name>
<accession>A0ABD0J2C4</accession>